<organism evidence="2 4">
    <name type="scientific">Cryobacterium flavum</name>
    <dbReference type="NCBI Taxonomy" id="1424659"/>
    <lineage>
        <taxon>Bacteria</taxon>
        <taxon>Bacillati</taxon>
        <taxon>Actinomycetota</taxon>
        <taxon>Actinomycetes</taxon>
        <taxon>Micrococcales</taxon>
        <taxon>Microbacteriaceae</taxon>
        <taxon>Cryobacterium</taxon>
    </lineage>
</organism>
<dbReference type="Proteomes" id="UP000298252">
    <property type="component" value="Unassembled WGS sequence"/>
</dbReference>
<keyword evidence="1" id="KW-1133">Transmembrane helix</keyword>
<evidence type="ECO:0000256" key="1">
    <source>
        <dbReference type="SAM" id="Phobius"/>
    </source>
</evidence>
<name>A0A4V3I9X4_9MICO</name>
<protein>
    <submittedName>
        <fullName evidence="2">Uncharacterized protein</fullName>
    </submittedName>
</protein>
<dbReference type="Proteomes" id="UP000199639">
    <property type="component" value="Unassembled WGS sequence"/>
</dbReference>
<dbReference type="EMBL" id="SOFD01000009">
    <property type="protein sequence ID" value="TFB81138.1"/>
    <property type="molecule type" value="Genomic_DNA"/>
</dbReference>
<dbReference type="EMBL" id="FNIB01000002">
    <property type="protein sequence ID" value="SDM74029.1"/>
    <property type="molecule type" value="Genomic_DNA"/>
</dbReference>
<proteinExistence type="predicted"/>
<feature type="transmembrane region" description="Helical" evidence="1">
    <location>
        <begin position="6"/>
        <end position="24"/>
    </location>
</feature>
<dbReference type="AlphaFoldDB" id="A0A4V3I9X4"/>
<evidence type="ECO:0000313" key="5">
    <source>
        <dbReference type="Proteomes" id="UP000298252"/>
    </source>
</evidence>
<evidence type="ECO:0000313" key="3">
    <source>
        <dbReference type="EMBL" id="TFB81138.1"/>
    </source>
</evidence>
<reference evidence="2 4" key="1">
    <citation type="submission" date="2016-10" db="EMBL/GenBank/DDBJ databases">
        <authorList>
            <person name="Varghese N."/>
            <person name="Submissions S."/>
        </authorList>
    </citation>
    <scope>NUCLEOTIDE SEQUENCE [LARGE SCALE GENOMIC DNA]</scope>
    <source>
        <strain evidence="2 4">CGMCC 1.11215</strain>
    </source>
</reference>
<reference evidence="3 5" key="2">
    <citation type="submission" date="2019-03" db="EMBL/GenBank/DDBJ databases">
        <title>Genomics of glacier-inhabiting Cryobacterium strains.</title>
        <authorList>
            <person name="Liu Q."/>
            <person name="Xin Y.-H."/>
        </authorList>
    </citation>
    <scope>NUCLEOTIDE SEQUENCE [LARGE SCALE GENOMIC DNA]</scope>
    <source>
        <strain evidence="3 5">Hh8</strain>
    </source>
</reference>
<evidence type="ECO:0000313" key="2">
    <source>
        <dbReference type="EMBL" id="SDM74029.1"/>
    </source>
</evidence>
<evidence type="ECO:0000313" key="4">
    <source>
        <dbReference type="Proteomes" id="UP000199639"/>
    </source>
</evidence>
<accession>A0A4V3I9X4</accession>
<keyword evidence="5" id="KW-1185">Reference proteome</keyword>
<feature type="transmembrane region" description="Helical" evidence="1">
    <location>
        <begin position="45"/>
        <end position="65"/>
    </location>
</feature>
<feature type="transmembrane region" description="Helical" evidence="1">
    <location>
        <begin position="71"/>
        <end position="91"/>
    </location>
</feature>
<sequence>MAVIFGAIFVLSGFACGIVYAVWLSRANSGVVIPLMRTAPTQPRASTLLNIGAVVLVIWGANLMTAEVGPWAFVLLIIAVLVPFNLVRFWHNRQVAAGVQR</sequence>
<keyword evidence="1" id="KW-0812">Transmembrane</keyword>
<dbReference type="STRING" id="1424659.SAMN05216368_102135"/>
<keyword evidence="1" id="KW-0472">Membrane</keyword>
<gene>
    <name evidence="3" type="ORF">E3O21_04620</name>
    <name evidence="2" type="ORF">SAMN05216368_102135</name>
</gene>
<dbReference type="RefSeq" id="WP_092339057.1">
    <property type="nucleotide sequence ID" value="NZ_FNIB01000002.1"/>
</dbReference>